<organism evidence="3 4">
    <name type="scientific">Urbifossiella limnaea</name>
    <dbReference type="NCBI Taxonomy" id="2528023"/>
    <lineage>
        <taxon>Bacteria</taxon>
        <taxon>Pseudomonadati</taxon>
        <taxon>Planctomycetota</taxon>
        <taxon>Planctomycetia</taxon>
        <taxon>Gemmatales</taxon>
        <taxon>Gemmataceae</taxon>
        <taxon>Urbifossiella</taxon>
    </lineage>
</organism>
<name>A0A517XY03_9BACT</name>
<dbReference type="PANTHER" id="PTHR43032">
    <property type="entry name" value="PROTEIN-METHIONINE-SULFOXIDE REDUCTASE"/>
    <property type="match status" value="1"/>
</dbReference>
<protein>
    <submittedName>
        <fullName evidence="3">TMAO/DMSO reductase</fullName>
    </submittedName>
</protein>
<gene>
    <name evidence="3" type="ORF">ETAA1_43550</name>
</gene>
<feature type="region of interest" description="Disordered" evidence="1">
    <location>
        <begin position="189"/>
        <end position="232"/>
    </location>
</feature>
<dbReference type="InterPro" id="IPR000572">
    <property type="entry name" value="OxRdtase_Mopterin-bd_dom"/>
</dbReference>
<dbReference type="InterPro" id="IPR036374">
    <property type="entry name" value="OxRdtase_Mopterin-bd_sf"/>
</dbReference>
<dbReference type="AlphaFoldDB" id="A0A517XY03"/>
<dbReference type="RefSeq" id="WP_145242067.1">
    <property type="nucleotide sequence ID" value="NZ_CP036273.1"/>
</dbReference>
<evidence type="ECO:0000259" key="2">
    <source>
        <dbReference type="Pfam" id="PF00174"/>
    </source>
</evidence>
<keyword evidence="4" id="KW-1185">Reference proteome</keyword>
<dbReference type="Proteomes" id="UP000319576">
    <property type="component" value="Chromosome"/>
</dbReference>
<dbReference type="EMBL" id="CP036273">
    <property type="protein sequence ID" value="QDU22375.1"/>
    <property type="molecule type" value="Genomic_DNA"/>
</dbReference>
<evidence type="ECO:0000313" key="4">
    <source>
        <dbReference type="Proteomes" id="UP000319576"/>
    </source>
</evidence>
<feature type="compositionally biased region" description="Basic and acidic residues" evidence="1">
    <location>
        <begin position="199"/>
        <end position="210"/>
    </location>
</feature>
<dbReference type="Gene3D" id="3.90.420.10">
    <property type="entry name" value="Oxidoreductase, molybdopterin-binding domain"/>
    <property type="match status" value="1"/>
</dbReference>
<feature type="domain" description="Oxidoreductase molybdopterin-binding" evidence="2">
    <location>
        <begin position="31"/>
        <end position="179"/>
    </location>
</feature>
<sequence>MDPIISPDTRRPERLPPRQVLTQKWPVLHAGPVPPFDPATWDLTVFPIPLVDKIRRFNWAEFAALPRVAVFADMHCVTRWSKLNNLWEGVATTELLKHVTVSPAAKYVMVHGEYGFSTNLPVEDFFADDAVFALRHDGADLTPEHGHPVRLVIPRLYAWKSAKWVRGVEFMTDDRPGFWESPEHGGYHMRGDPWTQNGRHPDGQRFRNAEEEAEEALGASSSPSRPSEESRR</sequence>
<dbReference type="SUPFAM" id="SSF56524">
    <property type="entry name" value="Oxidoreductase molybdopterin-binding domain"/>
    <property type="match status" value="1"/>
</dbReference>
<dbReference type="OrthoDB" id="9778777at2"/>
<dbReference type="PANTHER" id="PTHR43032:SF4">
    <property type="entry name" value="OXIDOREDUCTASE MOLYBDOPTERIN-BINDING DOMAIN-CONTAINING PROTEIN"/>
    <property type="match status" value="1"/>
</dbReference>
<dbReference type="Pfam" id="PF00174">
    <property type="entry name" value="Oxidored_molyb"/>
    <property type="match status" value="1"/>
</dbReference>
<accession>A0A517XY03</accession>
<reference evidence="3 4" key="1">
    <citation type="submission" date="2019-02" db="EMBL/GenBank/DDBJ databases">
        <title>Deep-cultivation of Planctomycetes and their phenomic and genomic characterization uncovers novel biology.</title>
        <authorList>
            <person name="Wiegand S."/>
            <person name="Jogler M."/>
            <person name="Boedeker C."/>
            <person name="Pinto D."/>
            <person name="Vollmers J."/>
            <person name="Rivas-Marin E."/>
            <person name="Kohn T."/>
            <person name="Peeters S.H."/>
            <person name="Heuer A."/>
            <person name="Rast P."/>
            <person name="Oberbeckmann S."/>
            <person name="Bunk B."/>
            <person name="Jeske O."/>
            <person name="Meyerdierks A."/>
            <person name="Storesund J.E."/>
            <person name="Kallscheuer N."/>
            <person name="Luecker S."/>
            <person name="Lage O.M."/>
            <person name="Pohl T."/>
            <person name="Merkel B.J."/>
            <person name="Hornburger P."/>
            <person name="Mueller R.-W."/>
            <person name="Bruemmer F."/>
            <person name="Labrenz M."/>
            <person name="Spormann A.M."/>
            <person name="Op den Camp H."/>
            <person name="Overmann J."/>
            <person name="Amann R."/>
            <person name="Jetten M.S.M."/>
            <person name="Mascher T."/>
            <person name="Medema M.H."/>
            <person name="Devos D.P."/>
            <person name="Kaster A.-K."/>
            <person name="Ovreas L."/>
            <person name="Rohde M."/>
            <person name="Galperin M.Y."/>
            <person name="Jogler C."/>
        </authorList>
    </citation>
    <scope>NUCLEOTIDE SEQUENCE [LARGE SCALE GENOMIC DNA]</scope>
    <source>
        <strain evidence="3 4">ETA_A1</strain>
    </source>
</reference>
<dbReference type="KEGG" id="uli:ETAA1_43550"/>
<evidence type="ECO:0000256" key="1">
    <source>
        <dbReference type="SAM" id="MobiDB-lite"/>
    </source>
</evidence>
<proteinExistence type="predicted"/>
<evidence type="ECO:0000313" key="3">
    <source>
        <dbReference type="EMBL" id="QDU22375.1"/>
    </source>
</evidence>
<dbReference type="CDD" id="cd02109">
    <property type="entry name" value="arch_bact_SO_family_Moco"/>
    <property type="match status" value="1"/>
</dbReference>